<dbReference type="SUPFAM" id="SSF56601">
    <property type="entry name" value="beta-lactamase/transpeptidase-like"/>
    <property type="match status" value="1"/>
</dbReference>
<evidence type="ECO:0000256" key="8">
    <source>
        <dbReference type="ARBA" id="ARBA00049902"/>
    </source>
</evidence>
<comment type="catalytic activity">
    <reaction evidence="8">
        <text>[GlcNAc-(1-&gt;4)-Mur2Ac(oyl-L-Ala-gamma-D-Glu-L-Lys-D-Ala-D-Ala)](n)-di-trans,octa-cis-undecaprenyl diphosphate + beta-D-GlcNAc-(1-&gt;4)-Mur2Ac(oyl-L-Ala-gamma-D-Glu-L-Lys-D-Ala-D-Ala)-di-trans,octa-cis-undecaprenyl diphosphate = [GlcNAc-(1-&gt;4)-Mur2Ac(oyl-L-Ala-gamma-D-Glu-L-Lys-D-Ala-D-Ala)](n+1)-di-trans,octa-cis-undecaprenyl diphosphate + di-trans,octa-cis-undecaprenyl diphosphate + H(+)</text>
        <dbReference type="Rhea" id="RHEA:23708"/>
        <dbReference type="Rhea" id="RHEA-COMP:9602"/>
        <dbReference type="Rhea" id="RHEA-COMP:9603"/>
        <dbReference type="ChEBI" id="CHEBI:15378"/>
        <dbReference type="ChEBI" id="CHEBI:58405"/>
        <dbReference type="ChEBI" id="CHEBI:60033"/>
        <dbReference type="ChEBI" id="CHEBI:78435"/>
        <dbReference type="EC" id="2.4.99.28"/>
    </reaction>
</comment>
<evidence type="ECO:0000256" key="1">
    <source>
        <dbReference type="ARBA" id="ARBA00022645"/>
    </source>
</evidence>
<dbReference type="PANTHER" id="PTHR32282:SF34">
    <property type="entry name" value="PENICILLIN-BINDING PROTEIN 1A"/>
    <property type="match status" value="1"/>
</dbReference>
<keyword evidence="10" id="KW-0812">Transmembrane</keyword>
<keyword evidence="5" id="KW-0378">Hydrolase</keyword>
<feature type="transmembrane region" description="Helical" evidence="10">
    <location>
        <begin position="27"/>
        <end position="47"/>
    </location>
</feature>
<feature type="domain" description="Glycosyl transferase family 51" evidence="12">
    <location>
        <begin position="71"/>
        <end position="248"/>
    </location>
</feature>
<dbReference type="Gene3D" id="3.40.710.10">
    <property type="entry name" value="DD-peptidase/beta-lactamase superfamily"/>
    <property type="match status" value="1"/>
</dbReference>
<feature type="domain" description="Penicillin-binding protein transpeptidase" evidence="11">
    <location>
        <begin position="350"/>
        <end position="592"/>
    </location>
</feature>
<evidence type="ECO:0000256" key="5">
    <source>
        <dbReference type="ARBA" id="ARBA00022801"/>
    </source>
</evidence>
<name>A0ABT1PHT0_9ACTN</name>
<feature type="compositionally biased region" description="Low complexity" evidence="9">
    <location>
        <begin position="661"/>
        <end position="684"/>
    </location>
</feature>
<gene>
    <name evidence="13" type="ORF">NON19_18995</name>
</gene>
<keyword evidence="4" id="KW-0808">Transferase</keyword>
<organism evidence="13 14">
    <name type="scientific">Streptantibioticus rubrisoli</name>
    <dbReference type="NCBI Taxonomy" id="1387313"/>
    <lineage>
        <taxon>Bacteria</taxon>
        <taxon>Bacillati</taxon>
        <taxon>Actinomycetota</taxon>
        <taxon>Actinomycetes</taxon>
        <taxon>Kitasatosporales</taxon>
        <taxon>Streptomycetaceae</taxon>
        <taxon>Streptantibioticus</taxon>
    </lineage>
</organism>
<dbReference type="SUPFAM" id="SSF53955">
    <property type="entry name" value="Lysozyme-like"/>
    <property type="match status" value="1"/>
</dbReference>
<evidence type="ECO:0000259" key="11">
    <source>
        <dbReference type="Pfam" id="PF00905"/>
    </source>
</evidence>
<keyword evidence="14" id="KW-1185">Reference proteome</keyword>
<protein>
    <submittedName>
        <fullName evidence="13">Transglycosylase domain-containing protein</fullName>
    </submittedName>
</protein>
<dbReference type="InterPro" id="IPR001264">
    <property type="entry name" value="Glyco_trans_51"/>
</dbReference>
<evidence type="ECO:0000256" key="6">
    <source>
        <dbReference type="ARBA" id="ARBA00023268"/>
    </source>
</evidence>
<evidence type="ECO:0000256" key="2">
    <source>
        <dbReference type="ARBA" id="ARBA00022670"/>
    </source>
</evidence>
<feature type="region of interest" description="Disordered" evidence="9">
    <location>
        <begin position="651"/>
        <end position="747"/>
    </location>
</feature>
<evidence type="ECO:0000256" key="4">
    <source>
        <dbReference type="ARBA" id="ARBA00022679"/>
    </source>
</evidence>
<evidence type="ECO:0000313" key="14">
    <source>
        <dbReference type="Proteomes" id="UP001206206"/>
    </source>
</evidence>
<evidence type="ECO:0000256" key="10">
    <source>
        <dbReference type="SAM" id="Phobius"/>
    </source>
</evidence>
<dbReference type="Pfam" id="PF00912">
    <property type="entry name" value="Transgly"/>
    <property type="match status" value="1"/>
</dbReference>
<dbReference type="RefSeq" id="WP_255929655.1">
    <property type="nucleotide sequence ID" value="NZ_JANFNH010000022.1"/>
</dbReference>
<evidence type="ECO:0000313" key="13">
    <source>
        <dbReference type="EMBL" id="MCQ4044058.1"/>
    </source>
</evidence>
<proteinExistence type="predicted"/>
<comment type="catalytic activity">
    <reaction evidence="7">
        <text>Preferential cleavage: (Ac)2-L-Lys-D-Ala-|-D-Ala. Also transpeptidation of peptidyl-alanyl moieties that are N-acyl substituents of D-alanine.</text>
        <dbReference type="EC" id="3.4.16.4"/>
    </reaction>
</comment>
<dbReference type="InterPro" id="IPR001460">
    <property type="entry name" value="PCN-bd_Tpept"/>
</dbReference>
<comment type="caution">
    <text evidence="13">The sequence shown here is derived from an EMBL/GenBank/DDBJ whole genome shotgun (WGS) entry which is preliminary data.</text>
</comment>
<keyword evidence="10" id="KW-1133">Transmembrane helix</keyword>
<reference evidence="13 14" key="1">
    <citation type="submission" date="2022-06" db="EMBL/GenBank/DDBJ databases">
        <title>Draft genome sequence of type strain Streptomyces rubrisoli DSM 42083.</title>
        <authorList>
            <person name="Duangmal K."/>
            <person name="Klaysubun C."/>
        </authorList>
    </citation>
    <scope>NUCLEOTIDE SEQUENCE [LARGE SCALE GENOMIC DNA]</scope>
    <source>
        <strain evidence="13 14">DSM 42083</strain>
    </source>
</reference>
<feature type="compositionally biased region" description="Low complexity" evidence="9">
    <location>
        <begin position="719"/>
        <end position="728"/>
    </location>
</feature>
<dbReference type="PANTHER" id="PTHR32282">
    <property type="entry name" value="BINDING PROTEIN TRANSPEPTIDASE, PUTATIVE-RELATED"/>
    <property type="match status" value="1"/>
</dbReference>
<feature type="region of interest" description="Disordered" evidence="9">
    <location>
        <begin position="559"/>
        <end position="584"/>
    </location>
</feature>
<keyword evidence="10" id="KW-0472">Membrane</keyword>
<keyword evidence="1" id="KW-0121">Carboxypeptidase</keyword>
<dbReference type="InterPro" id="IPR036950">
    <property type="entry name" value="PBP_transglycosylase"/>
</dbReference>
<dbReference type="Pfam" id="PF00905">
    <property type="entry name" value="Transpeptidase"/>
    <property type="match status" value="1"/>
</dbReference>
<dbReference type="EMBL" id="JANFNH010000022">
    <property type="protein sequence ID" value="MCQ4044058.1"/>
    <property type="molecule type" value="Genomic_DNA"/>
</dbReference>
<keyword evidence="6" id="KW-0511">Multifunctional enzyme</keyword>
<keyword evidence="2" id="KW-0645">Protease</keyword>
<evidence type="ECO:0000256" key="3">
    <source>
        <dbReference type="ARBA" id="ARBA00022676"/>
    </source>
</evidence>
<dbReference type="Proteomes" id="UP001206206">
    <property type="component" value="Unassembled WGS sequence"/>
</dbReference>
<sequence>MGSRSKAKPTKGRVGANGRPRRRWLRWVLGSTLGVLLLGMAAFVYLYETVQLPKANASATLQANVYKTADGKVIARSGTVNRENVDISQIPAGVQHAFVAAENKTFYTDSGVDVQGMARGVYNTLTGKGAQGGSTITQQYVKNYYLSQQQTISRKFKELFISLKVDREMSKDKILEGYLNTVYFGRGAYGIQAAAQAYYGVDVSKLTVPQGAYLAALVQAPSQYDVVTATPEGKQLAVNRWNYVLNNMVEMHWLDQGTRGQAKFPQPIQPKGTPGQTGQTAYFIDEADHELTTNNVISDQDLAAGGWTITLTIDPTKQRALEKAVKTELTSQLDPKARKVDADVQAGAASVDPKTGYVVALYGGQGPPKHYMDNATRQDYQVASTFKPIEFASALENNAQTQDGRQITANTIYDGTSGRVVQGTSQPFGPSNEDHVNYGNITVQKAMDDSVNSVFAQMAVDVGLNKVADTAVKLGMPAKTAGLHDGPAIALGTMGGSPLEMAGIYATLDNHGKLVTPTIVKSVERGGQKPELKNPIGDQAISRSTADTVTSVLTEVVNSGTGSAAQQDSQVAGKTGTSDSNKSAWFTGYTPDLVTSVGLFGEDANNHNQVPLYGVGGVERVNGGGFPAQIWGAYTRAALSGEDPQQFDLQTDQGAAVQSDTPSTAPSVSTRPSTSPSTKPSTAPSTPPSTAPSRSVPPVNPGPSRSHVPSPPVTGGGTASPPGTTDGSTQGGGPNNLDAPGRLPQNG</sequence>
<keyword evidence="3" id="KW-0328">Glycosyltransferase</keyword>
<evidence type="ECO:0000259" key="12">
    <source>
        <dbReference type="Pfam" id="PF00912"/>
    </source>
</evidence>
<dbReference type="InterPro" id="IPR012338">
    <property type="entry name" value="Beta-lactam/transpept-like"/>
</dbReference>
<feature type="compositionally biased region" description="Polar residues" evidence="9">
    <location>
        <begin position="651"/>
        <end position="660"/>
    </location>
</feature>
<evidence type="ECO:0000256" key="9">
    <source>
        <dbReference type="SAM" id="MobiDB-lite"/>
    </source>
</evidence>
<dbReference type="InterPro" id="IPR023346">
    <property type="entry name" value="Lysozyme-like_dom_sf"/>
</dbReference>
<dbReference type="InterPro" id="IPR050396">
    <property type="entry name" value="Glycosyltr_51/Transpeptidase"/>
</dbReference>
<dbReference type="Gene3D" id="1.10.3810.10">
    <property type="entry name" value="Biosynthetic peptidoglycan transglycosylase-like"/>
    <property type="match status" value="1"/>
</dbReference>
<evidence type="ECO:0000256" key="7">
    <source>
        <dbReference type="ARBA" id="ARBA00034000"/>
    </source>
</evidence>
<accession>A0ABT1PHT0</accession>